<keyword evidence="7" id="KW-1185">Reference proteome</keyword>
<accession>A0A916TXR1</accession>
<evidence type="ECO:0000313" key="7">
    <source>
        <dbReference type="Proteomes" id="UP000637002"/>
    </source>
</evidence>
<organism evidence="6 7">
    <name type="scientific">Chelatococcus reniformis</name>
    <dbReference type="NCBI Taxonomy" id="1494448"/>
    <lineage>
        <taxon>Bacteria</taxon>
        <taxon>Pseudomonadati</taxon>
        <taxon>Pseudomonadota</taxon>
        <taxon>Alphaproteobacteria</taxon>
        <taxon>Hyphomicrobiales</taxon>
        <taxon>Chelatococcaceae</taxon>
        <taxon>Chelatococcus</taxon>
    </lineage>
</organism>
<dbReference type="EMBL" id="BMGG01000001">
    <property type="protein sequence ID" value="GGC45990.1"/>
    <property type="molecule type" value="Genomic_DNA"/>
</dbReference>
<reference evidence="6" key="1">
    <citation type="journal article" date="2014" name="Int. J. Syst. Evol. Microbiol.">
        <title>Complete genome sequence of Corynebacterium casei LMG S-19264T (=DSM 44701T), isolated from a smear-ripened cheese.</title>
        <authorList>
            <consortium name="US DOE Joint Genome Institute (JGI-PGF)"/>
            <person name="Walter F."/>
            <person name="Albersmeier A."/>
            <person name="Kalinowski J."/>
            <person name="Ruckert C."/>
        </authorList>
    </citation>
    <scope>NUCLEOTIDE SEQUENCE</scope>
    <source>
        <strain evidence="6">CGMCC 1.12919</strain>
    </source>
</reference>
<dbReference type="InterPro" id="IPR032808">
    <property type="entry name" value="DoxX"/>
</dbReference>
<comment type="subcellular location">
    <subcellularLocation>
        <location evidence="1">Membrane</location>
        <topology evidence="1">Multi-pass membrane protein</topology>
    </subcellularLocation>
</comment>
<feature type="transmembrane region" description="Helical" evidence="5">
    <location>
        <begin position="73"/>
        <end position="91"/>
    </location>
</feature>
<feature type="transmembrane region" description="Helical" evidence="5">
    <location>
        <begin position="7"/>
        <end position="30"/>
    </location>
</feature>
<evidence type="ECO:0000313" key="6">
    <source>
        <dbReference type="EMBL" id="GGC45990.1"/>
    </source>
</evidence>
<protein>
    <submittedName>
        <fullName evidence="6">Membrane protein</fullName>
    </submittedName>
</protein>
<keyword evidence="4 5" id="KW-0472">Membrane</keyword>
<evidence type="ECO:0000256" key="3">
    <source>
        <dbReference type="ARBA" id="ARBA00022989"/>
    </source>
</evidence>
<comment type="caution">
    <text evidence="6">The sequence shown here is derived from an EMBL/GenBank/DDBJ whole genome shotgun (WGS) entry which is preliminary data.</text>
</comment>
<reference evidence="6" key="2">
    <citation type="submission" date="2020-09" db="EMBL/GenBank/DDBJ databases">
        <authorList>
            <person name="Sun Q."/>
            <person name="Zhou Y."/>
        </authorList>
    </citation>
    <scope>NUCLEOTIDE SEQUENCE</scope>
    <source>
        <strain evidence="6">CGMCC 1.12919</strain>
    </source>
</reference>
<dbReference type="Proteomes" id="UP000637002">
    <property type="component" value="Unassembled WGS sequence"/>
</dbReference>
<dbReference type="AlphaFoldDB" id="A0A916TXR1"/>
<feature type="transmembrane region" description="Helical" evidence="5">
    <location>
        <begin position="97"/>
        <end position="115"/>
    </location>
</feature>
<proteinExistence type="predicted"/>
<gene>
    <name evidence="6" type="ORF">GCM10010994_01380</name>
</gene>
<dbReference type="GO" id="GO:0016020">
    <property type="term" value="C:membrane"/>
    <property type="evidence" value="ECO:0007669"/>
    <property type="project" value="UniProtKB-SubCell"/>
</dbReference>
<evidence type="ECO:0000256" key="2">
    <source>
        <dbReference type="ARBA" id="ARBA00022692"/>
    </source>
</evidence>
<sequence>MKQSSSAVWAGRALSAVVVILLAADVIVQFNPPESLRAEITATGFSLDQAPIVASILAVCTLLYAIPRTAALGAILITGFLGGAICTHLRIGEFTSPPQLISLALGVMAWGGLYLRNANLQRLIPISA</sequence>
<evidence type="ECO:0000256" key="4">
    <source>
        <dbReference type="ARBA" id="ARBA00023136"/>
    </source>
</evidence>
<evidence type="ECO:0000256" key="1">
    <source>
        <dbReference type="ARBA" id="ARBA00004141"/>
    </source>
</evidence>
<evidence type="ECO:0000256" key="5">
    <source>
        <dbReference type="SAM" id="Phobius"/>
    </source>
</evidence>
<dbReference type="Pfam" id="PF13564">
    <property type="entry name" value="DoxX_2"/>
    <property type="match status" value="1"/>
</dbReference>
<keyword evidence="3 5" id="KW-1133">Transmembrane helix</keyword>
<feature type="transmembrane region" description="Helical" evidence="5">
    <location>
        <begin position="50"/>
        <end position="66"/>
    </location>
</feature>
<name>A0A916TXR1_9HYPH</name>
<keyword evidence="2 5" id="KW-0812">Transmembrane</keyword>